<feature type="transmembrane region" description="Helical" evidence="6">
    <location>
        <begin position="153"/>
        <end position="172"/>
    </location>
</feature>
<evidence type="ECO:0000256" key="4">
    <source>
        <dbReference type="ARBA" id="ARBA00022989"/>
    </source>
</evidence>
<comment type="similarity">
    <text evidence="2">Belongs to the EamA transporter family.</text>
</comment>
<proteinExistence type="inferred from homology"/>
<keyword evidence="4 6" id="KW-1133">Transmembrane helix</keyword>
<evidence type="ECO:0000256" key="5">
    <source>
        <dbReference type="ARBA" id="ARBA00023136"/>
    </source>
</evidence>
<gene>
    <name evidence="8" type="ORF">FHW16_005663</name>
</gene>
<accession>A0A839EX99</accession>
<reference evidence="8 9" key="1">
    <citation type="submission" date="2020-07" db="EMBL/GenBank/DDBJ databases">
        <title>Genomic Encyclopedia of Type Strains, Phase IV (KMG-V): Genome sequencing to study the core and pangenomes of soil and plant-associated prokaryotes.</title>
        <authorList>
            <person name="Whitman W."/>
        </authorList>
    </citation>
    <scope>NUCLEOTIDE SEQUENCE [LARGE SCALE GENOMIC DNA]</scope>
    <source>
        <strain evidence="8 9">AN3</strain>
    </source>
</reference>
<dbReference type="InterPro" id="IPR037185">
    <property type="entry name" value="EmrE-like"/>
</dbReference>
<dbReference type="PANTHER" id="PTHR32322">
    <property type="entry name" value="INNER MEMBRANE TRANSPORTER"/>
    <property type="match status" value="1"/>
</dbReference>
<evidence type="ECO:0000256" key="6">
    <source>
        <dbReference type="SAM" id="Phobius"/>
    </source>
</evidence>
<feature type="transmembrane region" description="Helical" evidence="6">
    <location>
        <begin position="277"/>
        <end position="295"/>
    </location>
</feature>
<dbReference type="SUPFAM" id="SSF103481">
    <property type="entry name" value="Multidrug resistance efflux transporter EmrE"/>
    <property type="match status" value="2"/>
</dbReference>
<dbReference type="InterPro" id="IPR000620">
    <property type="entry name" value="EamA_dom"/>
</dbReference>
<evidence type="ECO:0000256" key="2">
    <source>
        <dbReference type="ARBA" id="ARBA00007362"/>
    </source>
</evidence>
<evidence type="ECO:0000256" key="1">
    <source>
        <dbReference type="ARBA" id="ARBA00004141"/>
    </source>
</evidence>
<feature type="transmembrane region" description="Helical" evidence="6">
    <location>
        <begin position="184"/>
        <end position="202"/>
    </location>
</feature>
<feature type="transmembrane region" description="Helical" evidence="6">
    <location>
        <begin position="38"/>
        <end position="57"/>
    </location>
</feature>
<organism evidence="8 9">
    <name type="scientific">Phyllobacterium myrsinacearum</name>
    <dbReference type="NCBI Taxonomy" id="28101"/>
    <lineage>
        <taxon>Bacteria</taxon>
        <taxon>Pseudomonadati</taxon>
        <taxon>Pseudomonadota</taxon>
        <taxon>Alphaproteobacteria</taxon>
        <taxon>Hyphomicrobiales</taxon>
        <taxon>Phyllobacteriaceae</taxon>
        <taxon>Phyllobacterium</taxon>
    </lineage>
</organism>
<name>A0A839EX99_9HYPH</name>
<keyword evidence="5 6" id="KW-0472">Membrane</keyword>
<feature type="transmembrane region" description="Helical" evidence="6">
    <location>
        <begin position="97"/>
        <end position="119"/>
    </location>
</feature>
<feature type="transmembrane region" description="Helical" evidence="6">
    <location>
        <begin position="252"/>
        <end position="271"/>
    </location>
</feature>
<feature type="transmembrane region" description="Helical" evidence="6">
    <location>
        <begin position="69"/>
        <end position="91"/>
    </location>
</feature>
<sequence length="301" mass="31258">MKSLPSFHVGIGAAMLAALCWGTATVMSKSALADVPPVSLLVLQLAGSVLVLWLVVWGQRTASGSWREITRYAWLGLLEPGLAYLLGLIGLTDMKAGAATLIQSSEAIMIVVASVVILRVAPTGRFLVLSVLALAGLVVALGLLNFSEATGNGALGVTLMFSATAVAAVYVVLSSRIALKTSPIVIVAWQQTVALALALALLPAEWLLSSDGVGLPQSPRTWLLVLASGIVQYALGFSLYMRALGTISANIAGSFLNLTPVFGLGIAFVFLDEMMTPLQLAGTAVTITAVMLISLSGQTQH</sequence>
<dbReference type="GO" id="GO:0016020">
    <property type="term" value="C:membrane"/>
    <property type="evidence" value="ECO:0007669"/>
    <property type="project" value="UniProtKB-SubCell"/>
</dbReference>
<feature type="transmembrane region" description="Helical" evidence="6">
    <location>
        <begin position="222"/>
        <end position="240"/>
    </location>
</feature>
<dbReference type="PANTHER" id="PTHR32322:SF2">
    <property type="entry name" value="EAMA DOMAIN-CONTAINING PROTEIN"/>
    <property type="match status" value="1"/>
</dbReference>
<evidence type="ECO:0000259" key="7">
    <source>
        <dbReference type="Pfam" id="PF00892"/>
    </source>
</evidence>
<dbReference type="Proteomes" id="UP000549052">
    <property type="component" value="Unassembled WGS sequence"/>
</dbReference>
<dbReference type="RefSeq" id="WP_182552529.1">
    <property type="nucleotide sequence ID" value="NZ_JACGXN010000018.1"/>
</dbReference>
<keyword evidence="3 6" id="KW-0812">Transmembrane</keyword>
<evidence type="ECO:0000313" key="8">
    <source>
        <dbReference type="EMBL" id="MBA8881916.1"/>
    </source>
</evidence>
<feature type="domain" description="EamA" evidence="7">
    <location>
        <begin position="155"/>
        <end position="294"/>
    </location>
</feature>
<feature type="transmembrane region" description="Helical" evidence="6">
    <location>
        <begin position="126"/>
        <end position="147"/>
    </location>
</feature>
<comment type="caution">
    <text evidence="8">The sequence shown here is derived from an EMBL/GenBank/DDBJ whole genome shotgun (WGS) entry which is preliminary data.</text>
</comment>
<evidence type="ECO:0000313" key="9">
    <source>
        <dbReference type="Proteomes" id="UP000549052"/>
    </source>
</evidence>
<dbReference type="Pfam" id="PF00892">
    <property type="entry name" value="EamA"/>
    <property type="match status" value="2"/>
</dbReference>
<dbReference type="Gene3D" id="1.10.3730.20">
    <property type="match status" value="1"/>
</dbReference>
<protein>
    <submittedName>
        <fullName evidence="8">Drug/metabolite transporter (DMT)-like permease</fullName>
    </submittedName>
</protein>
<evidence type="ECO:0000256" key="3">
    <source>
        <dbReference type="ARBA" id="ARBA00022692"/>
    </source>
</evidence>
<feature type="domain" description="EamA" evidence="7">
    <location>
        <begin position="10"/>
        <end position="140"/>
    </location>
</feature>
<dbReference type="AlphaFoldDB" id="A0A839EX99"/>
<comment type="subcellular location">
    <subcellularLocation>
        <location evidence="1">Membrane</location>
        <topology evidence="1">Multi-pass membrane protein</topology>
    </subcellularLocation>
</comment>
<keyword evidence="9" id="KW-1185">Reference proteome</keyword>
<dbReference type="InterPro" id="IPR050638">
    <property type="entry name" value="AA-Vitamin_Transporters"/>
</dbReference>
<dbReference type="EMBL" id="JACGXN010000018">
    <property type="protein sequence ID" value="MBA8881916.1"/>
    <property type="molecule type" value="Genomic_DNA"/>
</dbReference>